<accession>A0A2K3CW43</accession>
<proteinExistence type="predicted"/>
<dbReference type="OrthoDB" id="552287at2759"/>
<dbReference type="Proteomes" id="UP000006906">
    <property type="component" value="Chromosome 16"/>
</dbReference>
<feature type="compositionally biased region" description="Gly residues" evidence="1">
    <location>
        <begin position="219"/>
        <end position="230"/>
    </location>
</feature>
<dbReference type="RefSeq" id="XP_042916289.1">
    <property type="nucleotide sequence ID" value="XM_043071573.1"/>
</dbReference>
<dbReference type="KEGG" id="cre:CHLRE_16g686398v5"/>
<evidence type="ECO:0000256" key="1">
    <source>
        <dbReference type="SAM" id="MobiDB-lite"/>
    </source>
</evidence>
<dbReference type="EMBL" id="CM008977">
    <property type="protein sequence ID" value="PNW72502.1"/>
    <property type="molecule type" value="Genomic_DNA"/>
</dbReference>
<dbReference type="InParanoid" id="A0A2K3CW43"/>
<feature type="compositionally biased region" description="Basic and acidic residues" evidence="1">
    <location>
        <begin position="242"/>
        <end position="258"/>
    </location>
</feature>
<sequence>MEGSKGGQGAGSSRGEDAGGAGRAQLAAVVQQVAAAHVRDAPPPPAATAAMQQLQEQLADLQRRLAAAAAAAAPATAAASASPPQPATAKPVPPVAAPSAGADLVTPLAKPGSSNAGGSGSSSGSRGSGSADGKEGARRSWGAWKTNRRIQEAEATLIKTAAKTPSFMAAAPAVSASSSSSATGGSSGSSSSGGASTRAATAAPPSGASSSGGSSASRAGGGSGGRGGGAEDGEGVTVVSRRVVETPEARQERVKEALRVFSETGGAIGDDGDDGDPGGEDPDPLGELLPGYTDASSSSPASRAKPWWATRYQALYLPNIGYPDGSIGFLQVNVSLSPDRRDMRVLAFADRADATAAISLLAAWPQYAGTDPRLSIMPTATIMQQLKDMYDEQPGLNSDVSRPRGLAVFRRGKLPMRPGMGPDEFLQVVVYQYAAQRALARTGYGFTD</sequence>
<feature type="compositionally biased region" description="Low complexity" evidence="1">
    <location>
        <begin position="285"/>
        <end position="303"/>
    </location>
</feature>
<feature type="compositionally biased region" description="Low complexity" evidence="1">
    <location>
        <begin position="169"/>
        <end position="218"/>
    </location>
</feature>
<feature type="region of interest" description="Disordered" evidence="1">
    <location>
        <begin position="169"/>
        <end position="303"/>
    </location>
</feature>
<feature type="compositionally biased region" description="Gly residues" evidence="1">
    <location>
        <begin position="1"/>
        <end position="22"/>
    </location>
</feature>
<protein>
    <submittedName>
        <fullName evidence="2">Uncharacterized protein</fullName>
    </submittedName>
</protein>
<reference evidence="2 3" key="1">
    <citation type="journal article" date="2007" name="Science">
        <title>The Chlamydomonas genome reveals the evolution of key animal and plant functions.</title>
        <authorList>
            <person name="Merchant S.S."/>
            <person name="Prochnik S.E."/>
            <person name="Vallon O."/>
            <person name="Harris E.H."/>
            <person name="Karpowicz S.J."/>
            <person name="Witman G.B."/>
            <person name="Terry A."/>
            <person name="Salamov A."/>
            <person name="Fritz-Laylin L.K."/>
            <person name="Marechal-Drouard L."/>
            <person name="Marshall W.F."/>
            <person name="Qu L.H."/>
            <person name="Nelson D.R."/>
            <person name="Sanderfoot A.A."/>
            <person name="Spalding M.H."/>
            <person name="Kapitonov V.V."/>
            <person name="Ren Q."/>
            <person name="Ferris P."/>
            <person name="Lindquist E."/>
            <person name="Shapiro H."/>
            <person name="Lucas S.M."/>
            <person name="Grimwood J."/>
            <person name="Schmutz J."/>
            <person name="Cardol P."/>
            <person name="Cerutti H."/>
            <person name="Chanfreau G."/>
            <person name="Chen C.L."/>
            <person name="Cognat V."/>
            <person name="Croft M.T."/>
            <person name="Dent R."/>
            <person name="Dutcher S."/>
            <person name="Fernandez E."/>
            <person name="Fukuzawa H."/>
            <person name="Gonzalez-Ballester D."/>
            <person name="Gonzalez-Halphen D."/>
            <person name="Hallmann A."/>
            <person name="Hanikenne M."/>
            <person name="Hippler M."/>
            <person name="Inwood W."/>
            <person name="Jabbari K."/>
            <person name="Kalanon M."/>
            <person name="Kuras R."/>
            <person name="Lefebvre P.A."/>
            <person name="Lemaire S.D."/>
            <person name="Lobanov A.V."/>
            <person name="Lohr M."/>
            <person name="Manuell A."/>
            <person name="Meier I."/>
            <person name="Mets L."/>
            <person name="Mittag M."/>
            <person name="Mittelmeier T."/>
            <person name="Moroney J.V."/>
            <person name="Moseley J."/>
            <person name="Napoli C."/>
            <person name="Nedelcu A.M."/>
            <person name="Niyogi K."/>
            <person name="Novoselov S.V."/>
            <person name="Paulsen I.T."/>
            <person name="Pazour G."/>
            <person name="Purton S."/>
            <person name="Ral J.P."/>
            <person name="Riano-Pachon D.M."/>
            <person name="Riekhof W."/>
            <person name="Rymarquis L."/>
            <person name="Schroda M."/>
            <person name="Stern D."/>
            <person name="Umen J."/>
            <person name="Willows R."/>
            <person name="Wilson N."/>
            <person name="Zimmer S.L."/>
            <person name="Allmer J."/>
            <person name="Balk J."/>
            <person name="Bisova K."/>
            <person name="Chen C.J."/>
            <person name="Elias M."/>
            <person name="Gendler K."/>
            <person name="Hauser C."/>
            <person name="Lamb M.R."/>
            <person name="Ledford H."/>
            <person name="Long J.C."/>
            <person name="Minagawa J."/>
            <person name="Page M.D."/>
            <person name="Pan J."/>
            <person name="Pootakham W."/>
            <person name="Roje S."/>
            <person name="Rose A."/>
            <person name="Stahlberg E."/>
            <person name="Terauchi A.M."/>
            <person name="Yang P."/>
            <person name="Ball S."/>
            <person name="Bowler C."/>
            <person name="Dieckmann C.L."/>
            <person name="Gladyshev V.N."/>
            <person name="Green P."/>
            <person name="Jorgensen R."/>
            <person name="Mayfield S."/>
            <person name="Mueller-Roeber B."/>
            <person name="Rajamani S."/>
            <person name="Sayre R.T."/>
            <person name="Brokstein P."/>
            <person name="Dubchak I."/>
            <person name="Goodstein D."/>
            <person name="Hornick L."/>
            <person name="Huang Y.W."/>
            <person name="Jhaveri J."/>
            <person name="Luo Y."/>
            <person name="Martinez D."/>
            <person name="Ngau W.C."/>
            <person name="Otillar B."/>
            <person name="Poliakov A."/>
            <person name="Porter A."/>
            <person name="Szajkowski L."/>
            <person name="Werner G."/>
            <person name="Zhou K."/>
            <person name="Grigoriev I.V."/>
            <person name="Rokhsar D.S."/>
            <person name="Grossman A.R."/>
        </authorList>
    </citation>
    <scope>NUCLEOTIDE SEQUENCE [LARGE SCALE GENOMIC DNA]</scope>
    <source>
        <strain evidence="3">CC-503</strain>
    </source>
</reference>
<feature type="region of interest" description="Disordered" evidence="1">
    <location>
        <begin position="64"/>
        <end position="149"/>
    </location>
</feature>
<organism evidence="2 3">
    <name type="scientific">Chlamydomonas reinhardtii</name>
    <name type="common">Chlamydomonas smithii</name>
    <dbReference type="NCBI Taxonomy" id="3055"/>
    <lineage>
        <taxon>Eukaryota</taxon>
        <taxon>Viridiplantae</taxon>
        <taxon>Chlorophyta</taxon>
        <taxon>core chlorophytes</taxon>
        <taxon>Chlorophyceae</taxon>
        <taxon>CS clade</taxon>
        <taxon>Chlamydomonadales</taxon>
        <taxon>Chlamydomonadaceae</taxon>
        <taxon>Chlamydomonas</taxon>
    </lineage>
</organism>
<evidence type="ECO:0000313" key="3">
    <source>
        <dbReference type="Proteomes" id="UP000006906"/>
    </source>
</evidence>
<keyword evidence="3" id="KW-1185">Reference proteome</keyword>
<feature type="region of interest" description="Disordered" evidence="1">
    <location>
        <begin position="35"/>
        <end position="54"/>
    </location>
</feature>
<dbReference type="AlphaFoldDB" id="A0A2K3CW43"/>
<feature type="compositionally biased region" description="Acidic residues" evidence="1">
    <location>
        <begin position="270"/>
        <end position="284"/>
    </location>
</feature>
<gene>
    <name evidence="2" type="ORF">CHLRE_16g686398v5</name>
</gene>
<feature type="compositionally biased region" description="Pro residues" evidence="1">
    <location>
        <begin position="83"/>
        <end position="96"/>
    </location>
</feature>
<name>A0A2K3CW43_CHLRE</name>
<dbReference type="Gramene" id="PNW72502">
    <property type="protein sequence ID" value="PNW72502"/>
    <property type="gene ID" value="CHLRE_16g686398v5"/>
</dbReference>
<feature type="compositionally biased region" description="Low complexity" evidence="1">
    <location>
        <begin position="64"/>
        <end position="82"/>
    </location>
</feature>
<evidence type="ECO:0000313" key="2">
    <source>
        <dbReference type="EMBL" id="PNW72502.1"/>
    </source>
</evidence>
<dbReference type="GeneID" id="5724472"/>
<feature type="region of interest" description="Disordered" evidence="1">
    <location>
        <begin position="1"/>
        <end position="24"/>
    </location>
</feature>